<reference evidence="1 3" key="2">
    <citation type="journal article" date="2018" name="Plant J.">
        <title>The Physcomitrella patens chromosome-scale assembly reveals moss genome structure and evolution.</title>
        <authorList>
            <person name="Lang D."/>
            <person name="Ullrich K.K."/>
            <person name="Murat F."/>
            <person name="Fuchs J."/>
            <person name="Jenkins J."/>
            <person name="Haas F.B."/>
            <person name="Piednoel M."/>
            <person name="Gundlach H."/>
            <person name="Van Bel M."/>
            <person name="Meyberg R."/>
            <person name="Vives C."/>
            <person name="Morata J."/>
            <person name="Symeonidi A."/>
            <person name="Hiss M."/>
            <person name="Muchero W."/>
            <person name="Kamisugi Y."/>
            <person name="Saleh O."/>
            <person name="Blanc G."/>
            <person name="Decker E.L."/>
            <person name="van Gessel N."/>
            <person name="Grimwood J."/>
            <person name="Hayes R.D."/>
            <person name="Graham S.W."/>
            <person name="Gunter L.E."/>
            <person name="McDaniel S.F."/>
            <person name="Hoernstein S.N.W."/>
            <person name="Larsson A."/>
            <person name="Li F.W."/>
            <person name="Perroud P.F."/>
            <person name="Phillips J."/>
            <person name="Ranjan P."/>
            <person name="Rokshar D.S."/>
            <person name="Rothfels C.J."/>
            <person name="Schneider L."/>
            <person name="Shu S."/>
            <person name="Stevenson D.W."/>
            <person name="Thummler F."/>
            <person name="Tillich M."/>
            <person name="Villarreal Aguilar J.C."/>
            <person name="Widiez T."/>
            <person name="Wong G.K."/>
            <person name="Wymore A."/>
            <person name="Zhang Y."/>
            <person name="Zimmer A.D."/>
            <person name="Quatrano R.S."/>
            <person name="Mayer K.F.X."/>
            <person name="Goodstein D."/>
            <person name="Casacuberta J.M."/>
            <person name="Vandepoele K."/>
            <person name="Reski R."/>
            <person name="Cuming A.C."/>
            <person name="Tuskan G.A."/>
            <person name="Maumus F."/>
            <person name="Salse J."/>
            <person name="Schmutz J."/>
            <person name="Rensing S.A."/>
        </authorList>
    </citation>
    <scope>NUCLEOTIDE SEQUENCE [LARGE SCALE GENOMIC DNA]</scope>
    <source>
        <strain evidence="2 3">cv. Gransden 2004</strain>
    </source>
</reference>
<dbReference type="EMBL" id="ABEU02000011">
    <property type="protein sequence ID" value="PNR44652.1"/>
    <property type="molecule type" value="Genomic_DNA"/>
</dbReference>
<sequence>MPQSIFNDVFQTIDYSSKQFECSGGNGLICIRVIDINIIAIYDIIKDSWYLEDYTKYFPTKANGNSFQMFENCVYEPSFWQKADITNQDNNIDELLHHCTPEKYFGCYIPK</sequence>
<reference evidence="2" key="3">
    <citation type="submission" date="2020-12" db="UniProtKB">
        <authorList>
            <consortium name="EnsemblPlants"/>
        </authorList>
    </citation>
    <scope>IDENTIFICATION</scope>
</reference>
<dbReference type="Proteomes" id="UP000006727">
    <property type="component" value="Chromosome 11"/>
</dbReference>
<organism evidence="1">
    <name type="scientific">Physcomitrium patens</name>
    <name type="common">Spreading-leaved earth moss</name>
    <name type="synonym">Physcomitrella patens</name>
    <dbReference type="NCBI Taxonomy" id="3218"/>
    <lineage>
        <taxon>Eukaryota</taxon>
        <taxon>Viridiplantae</taxon>
        <taxon>Streptophyta</taxon>
        <taxon>Embryophyta</taxon>
        <taxon>Bryophyta</taxon>
        <taxon>Bryophytina</taxon>
        <taxon>Bryopsida</taxon>
        <taxon>Funariidae</taxon>
        <taxon>Funariales</taxon>
        <taxon>Funariaceae</taxon>
        <taxon>Physcomitrium</taxon>
    </lineage>
</organism>
<dbReference type="InParanoid" id="A0A2K1JSZ9"/>
<evidence type="ECO:0000313" key="3">
    <source>
        <dbReference type="Proteomes" id="UP000006727"/>
    </source>
</evidence>
<evidence type="ECO:0000313" key="1">
    <source>
        <dbReference type="EMBL" id="PNR44652.1"/>
    </source>
</evidence>
<gene>
    <name evidence="1" type="ORF">PHYPA_014421</name>
</gene>
<accession>A0A2K1JSZ9</accession>
<protein>
    <submittedName>
        <fullName evidence="1 2">Uncharacterized protein</fullName>
    </submittedName>
</protein>
<dbReference type="EnsemblPlants" id="Pp3c11_870V3.1">
    <property type="protein sequence ID" value="PAC:32958163.CDS.1"/>
    <property type="gene ID" value="Pp3c11_870"/>
</dbReference>
<dbReference type="Gramene" id="Pp3c11_870V3.1">
    <property type="protein sequence ID" value="PAC:32958163.CDS.1"/>
    <property type="gene ID" value="Pp3c11_870"/>
</dbReference>
<proteinExistence type="predicted"/>
<keyword evidence="3" id="KW-1185">Reference proteome</keyword>
<evidence type="ECO:0000313" key="2">
    <source>
        <dbReference type="EnsemblPlants" id="PAC:32958163.CDS.1"/>
    </source>
</evidence>
<dbReference type="AlphaFoldDB" id="A0A2K1JSZ9"/>
<reference evidence="1 3" key="1">
    <citation type="journal article" date="2008" name="Science">
        <title>The Physcomitrella genome reveals evolutionary insights into the conquest of land by plants.</title>
        <authorList>
            <person name="Rensing S."/>
            <person name="Lang D."/>
            <person name="Zimmer A."/>
            <person name="Terry A."/>
            <person name="Salamov A."/>
            <person name="Shapiro H."/>
            <person name="Nishiyama T."/>
            <person name="Perroud P.-F."/>
            <person name="Lindquist E."/>
            <person name="Kamisugi Y."/>
            <person name="Tanahashi T."/>
            <person name="Sakakibara K."/>
            <person name="Fujita T."/>
            <person name="Oishi K."/>
            <person name="Shin-I T."/>
            <person name="Kuroki Y."/>
            <person name="Toyoda A."/>
            <person name="Suzuki Y."/>
            <person name="Hashimoto A."/>
            <person name="Yamaguchi K."/>
            <person name="Sugano A."/>
            <person name="Kohara Y."/>
            <person name="Fujiyama A."/>
            <person name="Anterola A."/>
            <person name="Aoki S."/>
            <person name="Ashton N."/>
            <person name="Barbazuk W.B."/>
            <person name="Barker E."/>
            <person name="Bennetzen J."/>
            <person name="Bezanilla M."/>
            <person name="Blankenship R."/>
            <person name="Cho S.H."/>
            <person name="Dutcher S."/>
            <person name="Estelle M."/>
            <person name="Fawcett J.A."/>
            <person name="Gundlach H."/>
            <person name="Hanada K."/>
            <person name="Heyl A."/>
            <person name="Hicks K.A."/>
            <person name="Hugh J."/>
            <person name="Lohr M."/>
            <person name="Mayer K."/>
            <person name="Melkozernov A."/>
            <person name="Murata T."/>
            <person name="Nelson D."/>
            <person name="Pils B."/>
            <person name="Prigge M."/>
            <person name="Reiss B."/>
            <person name="Renner T."/>
            <person name="Rombauts S."/>
            <person name="Rushton P."/>
            <person name="Sanderfoot A."/>
            <person name="Schween G."/>
            <person name="Shiu S.-H."/>
            <person name="Stueber K."/>
            <person name="Theodoulou F.L."/>
            <person name="Tu H."/>
            <person name="Van de Peer Y."/>
            <person name="Verrier P.J."/>
            <person name="Waters E."/>
            <person name="Wood A."/>
            <person name="Yang L."/>
            <person name="Cove D."/>
            <person name="Cuming A."/>
            <person name="Hasebe M."/>
            <person name="Lucas S."/>
            <person name="Mishler D.B."/>
            <person name="Reski R."/>
            <person name="Grigoriev I."/>
            <person name="Quatrano R.S."/>
            <person name="Boore J.L."/>
        </authorList>
    </citation>
    <scope>NUCLEOTIDE SEQUENCE [LARGE SCALE GENOMIC DNA]</scope>
    <source>
        <strain evidence="2 3">cv. Gransden 2004</strain>
    </source>
</reference>
<name>A0A2K1JSZ9_PHYPA</name>